<dbReference type="AlphaFoldDB" id="A0AAV7J781"/>
<keyword evidence="3" id="KW-1185">Reference proteome</keyword>
<sequence>MEELRAIESHPEKRRMKIELEIVRKRKPRDETPLYIFWARISDRSHVKERMQEMEEKKGSSVAILLFYRDIARKKNLRNTHRSFPIDGDASSGQSYPSKSKSSPALPRSRFSLLELNSLSAESHLLYVNRPSRAILHFSLDLNLNLQFRRSRITRVLARRRRNMYRGRISLLLCCMLYYKAKGWEGIGGSDVVETEVATFHQTSLHLIQPLTLRAQLC</sequence>
<evidence type="ECO:0000313" key="2">
    <source>
        <dbReference type="EMBL" id="KAH0568710.1"/>
    </source>
</evidence>
<comment type="caution">
    <text evidence="2">The sequence shown here is derived from an EMBL/GenBank/DDBJ whole genome shotgun (WGS) entry which is preliminary data.</text>
</comment>
<accession>A0AAV7J781</accession>
<reference evidence="2 3" key="1">
    <citation type="journal article" date="2021" name="J. Hered.">
        <title>A chromosome-level genome assembly of the parasitoid wasp, Cotesia glomerata (Hymenoptera: Braconidae).</title>
        <authorList>
            <person name="Pinto B.J."/>
            <person name="Weis J.J."/>
            <person name="Gamble T."/>
            <person name="Ode P.J."/>
            <person name="Paul R."/>
            <person name="Zaspel J.M."/>
        </authorList>
    </citation>
    <scope>NUCLEOTIDE SEQUENCE [LARGE SCALE GENOMIC DNA]</scope>
    <source>
        <strain evidence="2">CgM1</strain>
    </source>
</reference>
<dbReference type="Proteomes" id="UP000826195">
    <property type="component" value="Unassembled WGS sequence"/>
</dbReference>
<evidence type="ECO:0000313" key="3">
    <source>
        <dbReference type="Proteomes" id="UP000826195"/>
    </source>
</evidence>
<evidence type="ECO:0000256" key="1">
    <source>
        <dbReference type="SAM" id="MobiDB-lite"/>
    </source>
</evidence>
<gene>
    <name evidence="2" type="ORF">KQX54_021400</name>
</gene>
<feature type="region of interest" description="Disordered" evidence="1">
    <location>
        <begin position="82"/>
        <end position="106"/>
    </location>
</feature>
<feature type="compositionally biased region" description="Low complexity" evidence="1">
    <location>
        <begin position="91"/>
        <end position="106"/>
    </location>
</feature>
<name>A0AAV7J781_COTGL</name>
<proteinExistence type="predicted"/>
<dbReference type="EMBL" id="JAHXZJ010000001">
    <property type="protein sequence ID" value="KAH0568710.1"/>
    <property type="molecule type" value="Genomic_DNA"/>
</dbReference>
<protein>
    <submittedName>
        <fullName evidence="2">Uncharacterized protein</fullName>
    </submittedName>
</protein>
<organism evidence="2 3">
    <name type="scientific">Cotesia glomerata</name>
    <name type="common">Lepidopteran parasitic wasp</name>
    <name type="synonym">Apanteles glomeratus</name>
    <dbReference type="NCBI Taxonomy" id="32391"/>
    <lineage>
        <taxon>Eukaryota</taxon>
        <taxon>Metazoa</taxon>
        <taxon>Ecdysozoa</taxon>
        <taxon>Arthropoda</taxon>
        <taxon>Hexapoda</taxon>
        <taxon>Insecta</taxon>
        <taxon>Pterygota</taxon>
        <taxon>Neoptera</taxon>
        <taxon>Endopterygota</taxon>
        <taxon>Hymenoptera</taxon>
        <taxon>Apocrita</taxon>
        <taxon>Ichneumonoidea</taxon>
        <taxon>Braconidae</taxon>
        <taxon>Microgastrinae</taxon>
        <taxon>Cotesia</taxon>
    </lineage>
</organism>